<reference evidence="10 11" key="1">
    <citation type="journal article" date="2019" name="Int. J. Syst. Evol. Microbiol.">
        <title>The Global Catalogue of Microorganisms (GCM) 10K type strain sequencing project: providing services to taxonomists for standard genome sequencing and annotation.</title>
        <authorList>
            <consortium name="The Broad Institute Genomics Platform"/>
            <consortium name="The Broad Institute Genome Sequencing Center for Infectious Disease"/>
            <person name="Wu L."/>
            <person name="Ma J."/>
        </authorList>
    </citation>
    <scope>NUCLEOTIDE SEQUENCE [LARGE SCALE GENOMIC DNA]</scope>
    <source>
        <strain evidence="10 11">JCM 13004</strain>
    </source>
</reference>
<name>A0ABN1VZV6_9ACTN</name>
<dbReference type="RefSeq" id="WP_344440826.1">
    <property type="nucleotide sequence ID" value="NZ_BAAALF010000022.1"/>
</dbReference>
<comment type="similarity">
    <text evidence="6">Belongs to the ABC-4 integral membrane protein family.</text>
</comment>
<keyword evidence="3 8" id="KW-0812">Transmembrane</keyword>
<evidence type="ECO:0000313" key="11">
    <source>
        <dbReference type="Proteomes" id="UP001500037"/>
    </source>
</evidence>
<dbReference type="Proteomes" id="UP001500037">
    <property type="component" value="Unassembled WGS sequence"/>
</dbReference>
<keyword evidence="11" id="KW-1185">Reference proteome</keyword>
<evidence type="ECO:0000256" key="2">
    <source>
        <dbReference type="ARBA" id="ARBA00022475"/>
    </source>
</evidence>
<evidence type="ECO:0000259" key="9">
    <source>
        <dbReference type="Pfam" id="PF02687"/>
    </source>
</evidence>
<keyword evidence="2" id="KW-1003">Cell membrane</keyword>
<sequence>MSRSAWRAALRIARRDALRAKGRSLLIVAMIALPVVGVTGADVVVRSTHLSPQETSTRLMGAADAYVSTVQAGWRLQQAPAPDPTSTKVLSRTGATPVPTEQEAARAAEPLEQLVKEALPPGARTLPVENPNTLSLTSTSYGQVRVQTWGLDLADPTSHGIATLRQGSWPTAPHEVAASTAFLADAGLKVGQSTTLTDTDQPLRITAAVEFPNDLKVDRLVGRPGELSALLTAAERVRSGQAGQPAPGGQTGDSGQPGDNGQDATAGAHDFLVSLPGHAAFDWQAVQRANGYGFTVASRAVLADPPDRSAVPLYQGDSELSADDSAALKSSTVAGTVAGMALLEIVLLAGPAFAVGARRSRRQLALVAACGGDRPQIRRVVLASGLVLGAIGALLGTAGGALVVALGRSWLEARSGARFGHFALEPADLLGIVAVGVLTALLAAIVPAVQAARQPVVSALTGRVTVGRPAVWLTVCGALAAVGGTLLALLGAVAGARTHVVMAGSAIAELGLVACTPWLVSLVGKLARILPLGPRLAVRDAARNRGRTAPAVAAVMAAVAGAVAVLTFQSSSQAADRASYVPSAPSGAVVLQSSPLRPAAGSPATAATVAGAAARSEGNVAGLRAAVEHAIPQLGPRADLRVLDYGACDSTPGSFCGTVQVTAPKENVCPPAAYVTQSWASVAITTEEAKQLIAHDPRCRPGQPTPLVVRELVSADATGLHNLFGVDDPAAGQALAAGQVVVLDPLLVKDGKVTLALTRYGASGPQGNESSSISLPAVVAKATVPGARAVLSPQAAQAAGLVPGTYLSAWLPAHAPASAEEQRATAALVTAGEHGKLSVERGYQAPVGGAILLGLAIAASAVAIAAAGIATGLAAADTQGDLATLAAVGAGPGIRRRLSGFQCGAVAAMGALVGTAAGFVPAAAVQRVENLGIRPRVQAIGGIELGTHPLVVPWTYLAALVVGLPLLAWLLATVFTRSRTNLGRRAV</sequence>
<evidence type="ECO:0000256" key="3">
    <source>
        <dbReference type="ARBA" id="ARBA00022692"/>
    </source>
</evidence>
<feature type="transmembrane region" description="Helical" evidence="8">
    <location>
        <begin position="427"/>
        <end position="449"/>
    </location>
</feature>
<evidence type="ECO:0000256" key="7">
    <source>
        <dbReference type="SAM" id="MobiDB-lite"/>
    </source>
</evidence>
<evidence type="ECO:0000313" key="10">
    <source>
        <dbReference type="EMBL" id="GAA1228801.1"/>
    </source>
</evidence>
<dbReference type="Pfam" id="PF02687">
    <property type="entry name" value="FtsX"/>
    <property type="match status" value="1"/>
</dbReference>
<gene>
    <name evidence="10" type="ORF">GCM10009665_19050</name>
</gene>
<feature type="region of interest" description="Disordered" evidence="7">
    <location>
        <begin position="238"/>
        <end position="266"/>
    </location>
</feature>
<protein>
    <recommendedName>
        <fullName evidence="9">ABC3 transporter permease C-terminal domain-containing protein</fullName>
    </recommendedName>
</protein>
<feature type="transmembrane region" description="Helical" evidence="8">
    <location>
        <begin position="850"/>
        <end position="876"/>
    </location>
</feature>
<accession>A0ABN1VZV6</accession>
<feature type="transmembrane region" description="Helical" evidence="8">
    <location>
        <begin position="506"/>
        <end position="527"/>
    </location>
</feature>
<proteinExistence type="inferred from homology"/>
<evidence type="ECO:0000256" key="5">
    <source>
        <dbReference type="ARBA" id="ARBA00023136"/>
    </source>
</evidence>
<dbReference type="PANTHER" id="PTHR30572">
    <property type="entry name" value="MEMBRANE COMPONENT OF TRANSPORTER-RELATED"/>
    <property type="match status" value="1"/>
</dbReference>
<feature type="transmembrane region" description="Helical" evidence="8">
    <location>
        <begin position="380"/>
        <end position="407"/>
    </location>
</feature>
<evidence type="ECO:0000256" key="8">
    <source>
        <dbReference type="SAM" id="Phobius"/>
    </source>
</evidence>
<feature type="transmembrane region" description="Helical" evidence="8">
    <location>
        <begin position="333"/>
        <end position="355"/>
    </location>
</feature>
<comment type="caution">
    <text evidence="10">The sequence shown here is derived from an EMBL/GenBank/DDBJ whole genome shotgun (WGS) entry which is preliminary data.</text>
</comment>
<keyword evidence="4 8" id="KW-1133">Transmembrane helix</keyword>
<evidence type="ECO:0000256" key="1">
    <source>
        <dbReference type="ARBA" id="ARBA00004651"/>
    </source>
</evidence>
<dbReference type="EMBL" id="BAAALF010000022">
    <property type="protein sequence ID" value="GAA1228801.1"/>
    <property type="molecule type" value="Genomic_DNA"/>
</dbReference>
<feature type="compositionally biased region" description="Polar residues" evidence="7">
    <location>
        <begin position="253"/>
        <end position="263"/>
    </location>
</feature>
<feature type="transmembrane region" description="Helical" evidence="8">
    <location>
        <begin position="470"/>
        <end position="494"/>
    </location>
</feature>
<feature type="transmembrane region" description="Helical" evidence="8">
    <location>
        <begin position="548"/>
        <end position="568"/>
    </location>
</feature>
<evidence type="ECO:0000256" key="6">
    <source>
        <dbReference type="ARBA" id="ARBA00038076"/>
    </source>
</evidence>
<comment type="subcellular location">
    <subcellularLocation>
        <location evidence="1">Cell membrane</location>
        <topology evidence="1">Multi-pass membrane protein</topology>
    </subcellularLocation>
</comment>
<feature type="region of interest" description="Disordered" evidence="7">
    <location>
        <begin position="78"/>
        <end position="99"/>
    </location>
</feature>
<feature type="transmembrane region" description="Helical" evidence="8">
    <location>
        <begin position="905"/>
        <end position="925"/>
    </location>
</feature>
<dbReference type="InterPro" id="IPR050250">
    <property type="entry name" value="Macrolide_Exporter_MacB"/>
</dbReference>
<feature type="compositionally biased region" description="Polar residues" evidence="7">
    <location>
        <begin position="84"/>
        <end position="94"/>
    </location>
</feature>
<feature type="domain" description="ABC3 transporter permease C-terminal" evidence="9">
    <location>
        <begin position="337"/>
        <end position="455"/>
    </location>
</feature>
<organism evidence="10 11">
    <name type="scientific">Kitasatospora nipponensis</name>
    <dbReference type="NCBI Taxonomy" id="258049"/>
    <lineage>
        <taxon>Bacteria</taxon>
        <taxon>Bacillati</taxon>
        <taxon>Actinomycetota</taxon>
        <taxon>Actinomycetes</taxon>
        <taxon>Kitasatosporales</taxon>
        <taxon>Streptomycetaceae</taxon>
        <taxon>Kitasatospora</taxon>
    </lineage>
</organism>
<evidence type="ECO:0000256" key="4">
    <source>
        <dbReference type="ARBA" id="ARBA00022989"/>
    </source>
</evidence>
<feature type="transmembrane region" description="Helical" evidence="8">
    <location>
        <begin position="954"/>
        <end position="975"/>
    </location>
</feature>
<keyword evidence="5 8" id="KW-0472">Membrane</keyword>
<dbReference type="PANTHER" id="PTHR30572:SF4">
    <property type="entry name" value="ABC TRANSPORTER PERMEASE YTRF"/>
    <property type="match status" value="1"/>
</dbReference>
<dbReference type="InterPro" id="IPR003838">
    <property type="entry name" value="ABC3_permease_C"/>
</dbReference>